<comment type="catalytic activity">
    <reaction evidence="5">
        <text>a 2'-deoxyribonucleoside 5'-diphosphate + [thioredoxin]-disulfide + H2O = a ribonucleoside 5'-diphosphate + [thioredoxin]-dithiol</text>
        <dbReference type="Rhea" id="RHEA:23252"/>
        <dbReference type="Rhea" id="RHEA-COMP:10698"/>
        <dbReference type="Rhea" id="RHEA-COMP:10700"/>
        <dbReference type="ChEBI" id="CHEBI:15377"/>
        <dbReference type="ChEBI" id="CHEBI:29950"/>
        <dbReference type="ChEBI" id="CHEBI:50058"/>
        <dbReference type="ChEBI" id="CHEBI:57930"/>
        <dbReference type="ChEBI" id="CHEBI:73316"/>
        <dbReference type="EC" id="1.17.4.1"/>
    </reaction>
</comment>
<evidence type="ECO:0000313" key="8">
    <source>
        <dbReference type="Proteomes" id="UP000036873"/>
    </source>
</evidence>
<dbReference type="NCBIfam" id="TIGR03905">
    <property type="entry name" value="TIGR03905_4_Cys"/>
    <property type="match status" value="1"/>
</dbReference>
<keyword evidence="8" id="KW-1185">Reference proteome</keyword>
<dbReference type="EC" id="1.17.4.1" evidence="2"/>
<dbReference type="Proteomes" id="UP000036873">
    <property type="component" value="Unassembled WGS sequence"/>
</dbReference>
<dbReference type="EMBL" id="LGYO01000007">
    <property type="protein sequence ID" value="KNZ43189.1"/>
    <property type="molecule type" value="Genomic_DNA"/>
</dbReference>
<comment type="similarity">
    <text evidence="1">Belongs to the ribonucleoside diphosphate reductase class-2 family.</text>
</comment>
<evidence type="ECO:0000256" key="4">
    <source>
        <dbReference type="ARBA" id="ARBA00022741"/>
    </source>
</evidence>
<evidence type="ECO:0000259" key="6">
    <source>
        <dbReference type="Pfam" id="PF12637"/>
    </source>
</evidence>
<reference evidence="8" key="1">
    <citation type="submission" date="2015-07" db="EMBL/GenBank/DDBJ databases">
        <title>Draft genome sequence of Acetobacterium bakii DSM 8293, a potential psychrophilic chemical producer through syngas fermentation.</title>
        <authorList>
            <person name="Song Y."/>
            <person name="Hwang S."/>
            <person name="Cho B.-K."/>
        </authorList>
    </citation>
    <scope>NUCLEOTIDE SEQUENCE [LARGE SCALE GENOMIC DNA]</scope>
    <source>
        <strain evidence="8">DSM 8239</strain>
    </source>
</reference>
<dbReference type="AlphaFoldDB" id="A0A0L6U3T7"/>
<dbReference type="GO" id="GO:0000166">
    <property type="term" value="F:nucleotide binding"/>
    <property type="evidence" value="ECO:0007669"/>
    <property type="project" value="UniProtKB-KW"/>
</dbReference>
<dbReference type="RefSeq" id="WP_050738934.1">
    <property type="nucleotide sequence ID" value="NZ_RXYC01000007.1"/>
</dbReference>
<comment type="caution">
    <text evidence="7">The sequence shown here is derived from an EMBL/GenBank/DDBJ whole genome shotgun (WGS) entry which is preliminary data.</text>
</comment>
<evidence type="ECO:0000313" key="7">
    <source>
        <dbReference type="EMBL" id="KNZ43189.1"/>
    </source>
</evidence>
<dbReference type="STRING" id="52689.AKG39_03330"/>
<proteinExistence type="inferred from homology"/>
<name>A0A0L6U3T7_9FIRM</name>
<evidence type="ECO:0000256" key="1">
    <source>
        <dbReference type="ARBA" id="ARBA00007405"/>
    </source>
</evidence>
<dbReference type="InterPro" id="IPR023806">
    <property type="entry name" value="CHP03905"/>
</dbReference>
<protein>
    <recommendedName>
        <fullName evidence="2">ribonucleoside-diphosphate reductase</fullName>
        <ecNumber evidence="2">1.17.4.1</ecNumber>
    </recommendedName>
</protein>
<evidence type="ECO:0000256" key="3">
    <source>
        <dbReference type="ARBA" id="ARBA00022634"/>
    </source>
</evidence>
<dbReference type="InterPro" id="IPR024434">
    <property type="entry name" value="TSCPD_dom"/>
</dbReference>
<gene>
    <name evidence="7" type="ORF">AKG39_03330</name>
</gene>
<dbReference type="GO" id="GO:0071897">
    <property type="term" value="P:DNA biosynthetic process"/>
    <property type="evidence" value="ECO:0007669"/>
    <property type="project" value="UniProtKB-KW"/>
</dbReference>
<evidence type="ECO:0000256" key="2">
    <source>
        <dbReference type="ARBA" id="ARBA00012274"/>
    </source>
</evidence>
<evidence type="ECO:0000256" key="5">
    <source>
        <dbReference type="ARBA" id="ARBA00047754"/>
    </source>
</evidence>
<keyword evidence="3" id="KW-0237">DNA synthesis</keyword>
<dbReference type="GO" id="GO:0004748">
    <property type="term" value="F:ribonucleoside-diphosphate reductase activity, thioredoxin disulfide as acceptor"/>
    <property type="evidence" value="ECO:0007669"/>
    <property type="project" value="UniProtKB-EC"/>
</dbReference>
<dbReference type="Pfam" id="PF12637">
    <property type="entry name" value="TSCPD"/>
    <property type="match status" value="1"/>
</dbReference>
<dbReference type="PATRIC" id="fig|52689.4.peg.3596"/>
<feature type="domain" description="TSCPD" evidence="6">
    <location>
        <begin position="4"/>
        <end position="79"/>
    </location>
</feature>
<dbReference type="OrthoDB" id="9801525at2"/>
<accession>A0A0L6U3T7</accession>
<organism evidence="7 8">
    <name type="scientific">Acetobacterium bakii</name>
    <dbReference type="NCBI Taxonomy" id="52689"/>
    <lineage>
        <taxon>Bacteria</taxon>
        <taxon>Bacillati</taxon>
        <taxon>Bacillota</taxon>
        <taxon>Clostridia</taxon>
        <taxon>Eubacteriales</taxon>
        <taxon>Eubacteriaceae</taxon>
        <taxon>Acetobacterium</taxon>
    </lineage>
</organism>
<sequence>MTYSYVPEGVCPREINFELNGDTVEKLSFVGGCNGNLKALSTLINGKTVEEISTLFKGQTCGKKESSCMDQLVISLENALEEAR</sequence>
<keyword evidence="4" id="KW-0547">Nucleotide-binding</keyword>